<feature type="compositionally biased region" description="Low complexity" evidence="1">
    <location>
        <begin position="254"/>
        <end position="268"/>
    </location>
</feature>
<accession>A0AAV9IX90</accession>
<proteinExistence type="predicted"/>
<feature type="region of interest" description="Disordered" evidence="1">
    <location>
        <begin position="1"/>
        <end position="24"/>
    </location>
</feature>
<name>A0AAV9IX90_CYACA</name>
<evidence type="ECO:0000313" key="3">
    <source>
        <dbReference type="Proteomes" id="UP001301350"/>
    </source>
</evidence>
<evidence type="ECO:0000313" key="2">
    <source>
        <dbReference type="EMBL" id="KAK4536725.1"/>
    </source>
</evidence>
<protein>
    <submittedName>
        <fullName evidence="2">Uncharacterized protein</fullName>
    </submittedName>
</protein>
<reference evidence="2 3" key="1">
    <citation type="submission" date="2022-07" db="EMBL/GenBank/DDBJ databases">
        <title>Genome-wide signatures of adaptation to extreme environments.</title>
        <authorList>
            <person name="Cho C.H."/>
            <person name="Yoon H.S."/>
        </authorList>
    </citation>
    <scope>NUCLEOTIDE SEQUENCE [LARGE SCALE GENOMIC DNA]</scope>
    <source>
        <strain evidence="2 3">DBV 063 E5</strain>
    </source>
</reference>
<dbReference type="EMBL" id="JANCYW010000009">
    <property type="protein sequence ID" value="KAK4536725.1"/>
    <property type="molecule type" value="Genomic_DNA"/>
</dbReference>
<sequence length="268" mass="29356">MAPNSLTSQAIADNSRGIHPRTESFTSTLERGASPFSKIFSKKSSKQFISNKAEKMYDTRAFQGTAEEEMLTLVFEFVEWVHRSAIVMRTSDLADDRAELLPHFGKKLHGYVTQIVDESKKFAIQCAKTAFPGTSASELETLIYAGVPADLAISSPRAGRYDGPSEWNYAQPPQRGLESGDRPRRAGPATVSTASAAGDSVPGRATSIASYDVEREEDEEDGYREIDRLTESALPVEDTTEADQENRNDSNAIDTADAFAAFTEPTKQ</sequence>
<feature type="compositionally biased region" description="Polar residues" evidence="1">
    <location>
        <begin position="1"/>
        <end position="12"/>
    </location>
</feature>
<gene>
    <name evidence="2" type="ORF">CDCA_CDCA09G2750</name>
</gene>
<feature type="region of interest" description="Disordered" evidence="1">
    <location>
        <begin position="158"/>
        <end position="268"/>
    </location>
</feature>
<organism evidence="2 3">
    <name type="scientific">Cyanidium caldarium</name>
    <name type="common">Red alga</name>
    <dbReference type="NCBI Taxonomy" id="2771"/>
    <lineage>
        <taxon>Eukaryota</taxon>
        <taxon>Rhodophyta</taxon>
        <taxon>Bangiophyceae</taxon>
        <taxon>Cyanidiales</taxon>
        <taxon>Cyanidiaceae</taxon>
        <taxon>Cyanidium</taxon>
    </lineage>
</organism>
<comment type="caution">
    <text evidence="2">The sequence shown here is derived from an EMBL/GenBank/DDBJ whole genome shotgun (WGS) entry which is preliminary data.</text>
</comment>
<dbReference type="Proteomes" id="UP001301350">
    <property type="component" value="Unassembled WGS sequence"/>
</dbReference>
<evidence type="ECO:0000256" key="1">
    <source>
        <dbReference type="SAM" id="MobiDB-lite"/>
    </source>
</evidence>
<dbReference type="AlphaFoldDB" id="A0AAV9IX90"/>
<keyword evidence="3" id="KW-1185">Reference proteome</keyword>